<proteinExistence type="predicted"/>
<sequence>MNRNEEISLETLDKVLSDRIKQMIALTPRDDITRRQILYQIEDLPTYSRRLSGFLDYMIDYSSFLQQETWNIESAIWAEKEKLPTRQENPKINERIDKLAQHLGVKSNKLEDEVKKLVDSPKMSDAQADYFKAIQLLSSNYGRLNIDVSELVQTNKSLKKLHKMTTQRFSPTTSPPQLQHSTLSDIE</sequence>
<dbReference type="KEGG" id="tva:5466917"/>
<protein>
    <submittedName>
        <fullName evidence="2">Uncharacterized protein</fullName>
    </submittedName>
</protein>
<keyword evidence="3" id="KW-1185">Reference proteome</keyword>
<gene>
    <name evidence="2" type="ORF">TVAG_198320</name>
</gene>
<dbReference type="VEuPathDB" id="TrichDB:TVAGG3_0998740"/>
<name>A2DDL8_TRIV3</name>
<dbReference type="VEuPathDB" id="TrichDB:TVAG_198320"/>
<reference evidence="2" key="1">
    <citation type="submission" date="2006-10" db="EMBL/GenBank/DDBJ databases">
        <authorList>
            <person name="Amadeo P."/>
            <person name="Zhao Q."/>
            <person name="Wortman J."/>
            <person name="Fraser-Liggett C."/>
            <person name="Carlton J."/>
        </authorList>
    </citation>
    <scope>NUCLEOTIDE SEQUENCE</scope>
    <source>
        <strain evidence="2">G3</strain>
    </source>
</reference>
<evidence type="ECO:0000313" key="3">
    <source>
        <dbReference type="Proteomes" id="UP000001542"/>
    </source>
</evidence>
<feature type="compositionally biased region" description="Polar residues" evidence="1">
    <location>
        <begin position="166"/>
        <end position="187"/>
    </location>
</feature>
<reference evidence="2" key="2">
    <citation type="journal article" date="2007" name="Science">
        <title>Draft genome sequence of the sexually transmitted pathogen Trichomonas vaginalis.</title>
        <authorList>
            <person name="Carlton J.M."/>
            <person name="Hirt R.P."/>
            <person name="Silva J.C."/>
            <person name="Delcher A.L."/>
            <person name="Schatz M."/>
            <person name="Zhao Q."/>
            <person name="Wortman J.R."/>
            <person name="Bidwell S.L."/>
            <person name="Alsmark U.C.M."/>
            <person name="Besteiro S."/>
            <person name="Sicheritz-Ponten T."/>
            <person name="Noel C.J."/>
            <person name="Dacks J.B."/>
            <person name="Foster P.G."/>
            <person name="Simillion C."/>
            <person name="Van de Peer Y."/>
            <person name="Miranda-Saavedra D."/>
            <person name="Barton G.J."/>
            <person name="Westrop G.D."/>
            <person name="Mueller S."/>
            <person name="Dessi D."/>
            <person name="Fiori P.L."/>
            <person name="Ren Q."/>
            <person name="Paulsen I."/>
            <person name="Zhang H."/>
            <person name="Bastida-Corcuera F.D."/>
            <person name="Simoes-Barbosa A."/>
            <person name="Brown M.T."/>
            <person name="Hayes R.D."/>
            <person name="Mukherjee M."/>
            <person name="Okumura C.Y."/>
            <person name="Schneider R."/>
            <person name="Smith A.J."/>
            <person name="Vanacova S."/>
            <person name="Villalvazo M."/>
            <person name="Haas B.J."/>
            <person name="Pertea M."/>
            <person name="Feldblyum T.V."/>
            <person name="Utterback T.R."/>
            <person name="Shu C.L."/>
            <person name="Osoegawa K."/>
            <person name="de Jong P.J."/>
            <person name="Hrdy I."/>
            <person name="Horvathova L."/>
            <person name="Zubacova Z."/>
            <person name="Dolezal P."/>
            <person name="Malik S.B."/>
            <person name="Logsdon J.M. Jr."/>
            <person name="Henze K."/>
            <person name="Gupta A."/>
            <person name="Wang C.C."/>
            <person name="Dunne R.L."/>
            <person name="Upcroft J.A."/>
            <person name="Upcroft P."/>
            <person name="White O."/>
            <person name="Salzberg S.L."/>
            <person name="Tang P."/>
            <person name="Chiu C.-H."/>
            <person name="Lee Y.-S."/>
            <person name="Embley T.M."/>
            <person name="Coombs G.H."/>
            <person name="Mottram J.C."/>
            <person name="Tachezy J."/>
            <person name="Fraser-Liggett C.M."/>
            <person name="Johnson P.J."/>
        </authorList>
    </citation>
    <scope>NUCLEOTIDE SEQUENCE [LARGE SCALE GENOMIC DNA]</scope>
    <source>
        <strain evidence="2">G3</strain>
    </source>
</reference>
<dbReference type="AlphaFoldDB" id="A2DDL8"/>
<evidence type="ECO:0000256" key="1">
    <source>
        <dbReference type="SAM" id="MobiDB-lite"/>
    </source>
</evidence>
<feature type="region of interest" description="Disordered" evidence="1">
    <location>
        <begin position="163"/>
        <end position="187"/>
    </location>
</feature>
<dbReference type="EMBL" id="DS113190">
    <property type="protein sequence ID" value="EAY21394.1"/>
    <property type="molecule type" value="Genomic_DNA"/>
</dbReference>
<evidence type="ECO:0000313" key="2">
    <source>
        <dbReference type="EMBL" id="EAY21394.1"/>
    </source>
</evidence>
<dbReference type="RefSeq" id="XP_001582380.1">
    <property type="nucleotide sequence ID" value="XM_001582330.1"/>
</dbReference>
<dbReference type="SMR" id="A2DDL8"/>
<accession>A2DDL8</accession>
<dbReference type="InParanoid" id="A2DDL8"/>
<dbReference type="Proteomes" id="UP000001542">
    <property type="component" value="Unassembled WGS sequence"/>
</dbReference>
<dbReference type="OrthoDB" id="10659146at2759"/>
<organism evidence="2 3">
    <name type="scientific">Trichomonas vaginalis (strain ATCC PRA-98 / G3)</name>
    <dbReference type="NCBI Taxonomy" id="412133"/>
    <lineage>
        <taxon>Eukaryota</taxon>
        <taxon>Metamonada</taxon>
        <taxon>Parabasalia</taxon>
        <taxon>Trichomonadida</taxon>
        <taxon>Trichomonadidae</taxon>
        <taxon>Trichomonas</taxon>
    </lineage>
</organism>